<sequence length="124" mass="13485">MSRFPVVTGTADGSTVVELSGDIDLLTAPTVARCIDAVTRNPHPRVVLDLRPVTFMDCRGMSLLVRARRRIRERAGMLVVVTDDSRILRTMRTTGLLESFVVHSELRSALAAVSSPLRNPAASA</sequence>
<organism evidence="4 5">
    <name type="scientific">Wenjunlia tyrosinilytica</name>
    <dbReference type="NCBI Taxonomy" id="1544741"/>
    <lineage>
        <taxon>Bacteria</taxon>
        <taxon>Bacillati</taxon>
        <taxon>Actinomycetota</taxon>
        <taxon>Actinomycetes</taxon>
        <taxon>Kitasatosporales</taxon>
        <taxon>Streptomycetaceae</taxon>
        <taxon>Wenjunlia</taxon>
    </lineage>
</organism>
<dbReference type="PROSITE" id="PS50801">
    <property type="entry name" value="STAS"/>
    <property type="match status" value="1"/>
</dbReference>
<gene>
    <name evidence="4" type="ORF">GCM10012280_42820</name>
</gene>
<dbReference type="EMBL" id="BMMS01000018">
    <property type="protein sequence ID" value="GGO92499.1"/>
    <property type="molecule type" value="Genomic_DNA"/>
</dbReference>
<evidence type="ECO:0000313" key="5">
    <source>
        <dbReference type="Proteomes" id="UP000641932"/>
    </source>
</evidence>
<evidence type="ECO:0000256" key="2">
    <source>
        <dbReference type="RuleBase" id="RU003749"/>
    </source>
</evidence>
<protein>
    <recommendedName>
        <fullName evidence="2">Anti-sigma factor antagonist</fullName>
    </recommendedName>
</protein>
<dbReference type="CDD" id="cd07043">
    <property type="entry name" value="STAS_anti-anti-sigma_factors"/>
    <property type="match status" value="1"/>
</dbReference>
<feature type="domain" description="STAS" evidence="3">
    <location>
        <begin position="12"/>
        <end position="113"/>
    </location>
</feature>
<dbReference type="SUPFAM" id="SSF52091">
    <property type="entry name" value="SpoIIaa-like"/>
    <property type="match status" value="1"/>
</dbReference>
<comment type="similarity">
    <text evidence="1 2">Belongs to the anti-sigma-factor antagonist family.</text>
</comment>
<evidence type="ECO:0000256" key="1">
    <source>
        <dbReference type="ARBA" id="ARBA00009013"/>
    </source>
</evidence>
<dbReference type="NCBIfam" id="TIGR00377">
    <property type="entry name" value="ant_ant_sig"/>
    <property type="match status" value="1"/>
</dbReference>
<proteinExistence type="inferred from homology"/>
<dbReference type="Gene3D" id="3.30.750.24">
    <property type="entry name" value="STAS domain"/>
    <property type="match status" value="1"/>
</dbReference>
<dbReference type="GO" id="GO:0043856">
    <property type="term" value="F:anti-sigma factor antagonist activity"/>
    <property type="evidence" value="ECO:0007669"/>
    <property type="project" value="InterPro"/>
</dbReference>
<dbReference type="AlphaFoldDB" id="A0A917ZUH3"/>
<accession>A0A917ZUH3</accession>
<name>A0A917ZUH3_9ACTN</name>
<dbReference type="RefSeq" id="WP_189133369.1">
    <property type="nucleotide sequence ID" value="NZ_BMMS01000018.1"/>
</dbReference>
<dbReference type="InterPro" id="IPR003658">
    <property type="entry name" value="Anti-sigma_ant"/>
</dbReference>
<evidence type="ECO:0000313" key="4">
    <source>
        <dbReference type="EMBL" id="GGO92499.1"/>
    </source>
</evidence>
<dbReference type="Proteomes" id="UP000641932">
    <property type="component" value="Unassembled WGS sequence"/>
</dbReference>
<dbReference type="PANTHER" id="PTHR33495:SF2">
    <property type="entry name" value="ANTI-SIGMA FACTOR ANTAGONIST TM_1081-RELATED"/>
    <property type="match status" value="1"/>
</dbReference>
<dbReference type="InterPro" id="IPR002645">
    <property type="entry name" value="STAS_dom"/>
</dbReference>
<keyword evidence="5" id="KW-1185">Reference proteome</keyword>
<reference evidence="4" key="2">
    <citation type="submission" date="2020-09" db="EMBL/GenBank/DDBJ databases">
        <authorList>
            <person name="Sun Q."/>
            <person name="Zhou Y."/>
        </authorList>
    </citation>
    <scope>NUCLEOTIDE SEQUENCE</scope>
    <source>
        <strain evidence="4">CGMCC 4.7201</strain>
    </source>
</reference>
<dbReference type="Pfam" id="PF01740">
    <property type="entry name" value="STAS"/>
    <property type="match status" value="1"/>
</dbReference>
<dbReference type="InterPro" id="IPR036513">
    <property type="entry name" value="STAS_dom_sf"/>
</dbReference>
<dbReference type="PANTHER" id="PTHR33495">
    <property type="entry name" value="ANTI-SIGMA FACTOR ANTAGONIST TM_1081-RELATED-RELATED"/>
    <property type="match status" value="1"/>
</dbReference>
<comment type="caution">
    <text evidence="4">The sequence shown here is derived from an EMBL/GenBank/DDBJ whole genome shotgun (WGS) entry which is preliminary data.</text>
</comment>
<evidence type="ECO:0000259" key="3">
    <source>
        <dbReference type="PROSITE" id="PS50801"/>
    </source>
</evidence>
<reference evidence="4" key="1">
    <citation type="journal article" date="2014" name="Int. J. Syst. Evol. Microbiol.">
        <title>Complete genome sequence of Corynebacterium casei LMG S-19264T (=DSM 44701T), isolated from a smear-ripened cheese.</title>
        <authorList>
            <consortium name="US DOE Joint Genome Institute (JGI-PGF)"/>
            <person name="Walter F."/>
            <person name="Albersmeier A."/>
            <person name="Kalinowski J."/>
            <person name="Ruckert C."/>
        </authorList>
    </citation>
    <scope>NUCLEOTIDE SEQUENCE</scope>
    <source>
        <strain evidence="4">CGMCC 4.7201</strain>
    </source>
</reference>